<sequence>MEYIWMGNFCRLLGLTLSASYVVPHDRASGSSEAGTDMENEHSRLNLGLDAEELFSKEQCRSPDWVDL</sequence>
<comment type="caution">
    <text evidence="2">The sequence shown here is derived from an EMBL/GenBank/DDBJ whole genome shotgun (WGS) entry which is preliminary data.</text>
</comment>
<keyword evidence="3" id="KW-1185">Reference proteome</keyword>
<evidence type="ECO:0000256" key="1">
    <source>
        <dbReference type="SAM" id="SignalP"/>
    </source>
</evidence>
<evidence type="ECO:0000313" key="2">
    <source>
        <dbReference type="EMBL" id="KAF0316404.1"/>
    </source>
</evidence>
<keyword evidence="1" id="KW-0732">Signal</keyword>
<feature type="chain" id="PRO_5034933180" evidence="1">
    <location>
        <begin position="19"/>
        <end position="68"/>
    </location>
</feature>
<reference evidence="2 3" key="1">
    <citation type="submission" date="2019-12" db="EMBL/GenBank/DDBJ databases">
        <title>A genome sequence resource for the geographically widespread anthracnose pathogen Colletotrichum asianum.</title>
        <authorList>
            <person name="Meng Y."/>
        </authorList>
    </citation>
    <scope>NUCLEOTIDE SEQUENCE [LARGE SCALE GENOMIC DNA]</scope>
    <source>
        <strain evidence="2 3">ICMP 18580</strain>
    </source>
</reference>
<organism evidence="2 3">
    <name type="scientific">Colletotrichum asianum</name>
    <dbReference type="NCBI Taxonomy" id="702518"/>
    <lineage>
        <taxon>Eukaryota</taxon>
        <taxon>Fungi</taxon>
        <taxon>Dikarya</taxon>
        <taxon>Ascomycota</taxon>
        <taxon>Pezizomycotina</taxon>
        <taxon>Sordariomycetes</taxon>
        <taxon>Hypocreomycetidae</taxon>
        <taxon>Glomerellales</taxon>
        <taxon>Glomerellaceae</taxon>
        <taxon>Colletotrichum</taxon>
        <taxon>Colletotrichum gloeosporioides species complex</taxon>
    </lineage>
</organism>
<evidence type="ECO:0000313" key="3">
    <source>
        <dbReference type="Proteomes" id="UP000434172"/>
    </source>
</evidence>
<dbReference type="OrthoDB" id="421993at2759"/>
<protein>
    <submittedName>
        <fullName evidence="2">Amidase</fullName>
    </submittedName>
</protein>
<gene>
    <name evidence="2" type="ORF">GQ607_016371</name>
</gene>
<feature type="signal peptide" evidence="1">
    <location>
        <begin position="1"/>
        <end position="18"/>
    </location>
</feature>
<dbReference type="AlphaFoldDB" id="A0A8H3ZEA8"/>
<proteinExistence type="predicted"/>
<accession>A0A8H3ZEA8</accession>
<dbReference type="EMBL" id="WOWK01000160">
    <property type="protein sequence ID" value="KAF0316404.1"/>
    <property type="molecule type" value="Genomic_DNA"/>
</dbReference>
<name>A0A8H3ZEA8_9PEZI</name>
<dbReference type="Proteomes" id="UP000434172">
    <property type="component" value="Unassembled WGS sequence"/>
</dbReference>